<comment type="similarity">
    <text evidence="1">Belongs to the GST superfamily. Omega family.</text>
</comment>
<dbReference type="SFLD" id="SFLDS00019">
    <property type="entry name" value="Glutathione_Transferase_(cytos"/>
    <property type="match status" value="1"/>
</dbReference>
<dbReference type="InterPro" id="IPR005442">
    <property type="entry name" value="GST_omega"/>
</dbReference>
<dbReference type="Gene3D" id="3.40.30.10">
    <property type="entry name" value="Glutaredoxin"/>
    <property type="match status" value="1"/>
</dbReference>
<proteinExistence type="inferred from homology"/>
<dbReference type="GO" id="GO:0004364">
    <property type="term" value="F:glutathione transferase activity"/>
    <property type="evidence" value="ECO:0007669"/>
    <property type="project" value="InterPro"/>
</dbReference>
<dbReference type="SFLD" id="SFLDG00358">
    <property type="entry name" value="Main_(cytGST)"/>
    <property type="match status" value="1"/>
</dbReference>
<evidence type="ECO:0000259" key="3">
    <source>
        <dbReference type="PROSITE" id="PS50404"/>
    </source>
</evidence>
<protein>
    <submittedName>
        <fullName evidence="5">Uncharacterized protein</fullName>
    </submittedName>
</protein>
<dbReference type="GO" id="GO:0005737">
    <property type="term" value="C:cytoplasm"/>
    <property type="evidence" value="ECO:0007669"/>
    <property type="project" value="InterPro"/>
</dbReference>
<reference evidence="5" key="2">
    <citation type="journal article" date="2023" name="Commun. Biol.">
        <title>Intrasexual cuticular hydrocarbon dimorphism in a wasp sheds light on hydrocarbon biosynthesis genes in Hymenoptera.</title>
        <authorList>
            <person name="Moris V.C."/>
            <person name="Podsiadlowski L."/>
            <person name="Martin S."/>
            <person name="Oeyen J.P."/>
            <person name="Donath A."/>
            <person name="Petersen M."/>
            <person name="Wilbrandt J."/>
            <person name="Misof B."/>
            <person name="Liedtke D."/>
            <person name="Thamm M."/>
            <person name="Scheiner R."/>
            <person name="Schmitt T."/>
            <person name="Niehuis O."/>
        </authorList>
    </citation>
    <scope>NUCLEOTIDE SEQUENCE</scope>
    <source>
        <strain evidence="5">GBR_01_08_01A</strain>
    </source>
</reference>
<dbReference type="Proteomes" id="UP001258017">
    <property type="component" value="Unassembled WGS sequence"/>
</dbReference>
<dbReference type="InterPro" id="IPR004045">
    <property type="entry name" value="Glutathione_S-Trfase_N"/>
</dbReference>
<reference evidence="5" key="1">
    <citation type="submission" date="2021-08" db="EMBL/GenBank/DDBJ databases">
        <authorList>
            <person name="Misof B."/>
            <person name="Oliver O."/>
            <person name="Podsiadlowski L."/>
            <person name="Donath A."/>
            <person name="Peters R."/>
            <person name="Mayer C."/>
            <person name="Rust J."/>
            <person name="Gunkel S."/>
            <person name="Lesny P."/>
            <person name="Martin S."/>
            <person name="Oeyen J.P."/>
            <person name="Petersen M."/>
            <person name="Panagiotis P."/>
            <person name="Wilbrandt J."/>
            <person name="Tanja T."/>
        </authorList>
    </citation>
    <scope>NUCLEOTIDE SEQUENCE</scope>
    <source>
        <strain evidence="5">GBR_01_08_01A</strain>
        <tissue evidence="5">Thorax + abdomen</tissue>
    </source>
</reference>
<evidence type="ECO:0000313" key="6">
    <source>
        <dbReference type="Proteomes" id="UP001258017"/>
    </source>
</evidence>
<dbReference type="Pfam" id="PF13410">
    <property type="entry name" value="GST_C_2"/>
    <property type="match status" value="1"/>
</dbReference>
<feature type="domain" description="GST C-terminal" evidence="4">
    <location>
        <begin position="100"/>
        <end position="229"/>
    </location>
</feature>
<dbReference type="InterPro" id="IPR050983">
    <property type="entry name" value="GST_Omega/HSP26"/>
</dbReference>
<name>A0AAD9VTA4_9HYME</name>
<dbReference type="Pfam" id="PF13417">
    <property type="entry name" value="GST_N_3"/>
    <property type="match status" value="1"/>
</dbReference>
<evidence type="ECO:0000259" key="4">
    <source>
        <dbReference type="PROSITE" id="PS50405"/>
    </source>
</evidence>
<dbReference type="EMBL" id="JAIFRP010000021">
    <property type="protein sequence ID" value="KAK2585290.1"/>
    <property type="molecule type" value="Genomic_DNA"/>
</dbReference>
<dbReference type="PROSITE" id="PS50405">
    <property type="entry name" value="GST_CTER"/>
    <property type="match status" value="1"/>
</dbReference>
<dbReference type="AlphaFoldDB" id="A0AAD9VTA4"/>
<dbReference type="PRINTS" id="PR01625">
    <property type="entry name" value="GSTRNSFRASEO"/>
</dbReference>
<feature type="domain" description="GST N-terminal" evidence="3">
    <location>
        <begin position="18"/>
        <end position="97"/>
    </location>
</feature>
<evidence type="ECO:0000313" key="5">
    <source>
        <dbReference type="EMBL" id="KAK2585290.1"/>
    </source>
</evidence>
<accession>A0AAD9VTA4</accession>
<dbReference type="InterPro" id="IPR010987">
    <property type="entry name" value="Glutathione-S-Trfase_C-like"/>
</dbReference>
<dbReference type="InterPro" id="IPR040079">
    <property type="entry name" value="Glutathione_S-Trfase"/>
</dbReference>
<sequence>MSTLHLGKGSTKPAKTNDKARLYSMKFCPYAHRIRLILSMKKVPHDIVNINLKNKPEWYFEVHPEGKVPAFVDTDGKVVVDSIEIANYLDEKYPTPKLYCEETKKRDLELLEHYSKITDIFSNCIHGKDTRSLDEVVNEINNLLEEFEEELKTRGTSFYGGNEPGMLDILMWPWIERSKSLSLIYNQPLNLNKEKFPSMMKWIHDMRAQEFVQENHCSYEKFAQLINNMKSGDVDFDAI</sequence>
<dbReference type="FunFam" id="1.20.1050.10:FF:000009">
    <property type="entry name" value="Glutathione S-transferase omega-1"/>
    <property type="match status" value="1"/>
</dbReference>
<dbReference type="GO" id="GO:0006749">
    <property type="term" value="P:glutathione metabolic process"/>
    <property type="evidence" value="ECO:0007669"/>
    <property type="project" value="TreeGrafter"/>
</dbReference>
<evidence type="ECO:0000256" key="1">
    <source>
        <dbReference type="ARBA" id="ARBA00011067"/>
    </source>
</evidence>
<dbReference type="PROSITE" id="PS50404">
    <property type="entry name" value="GST_NTER"/>
    <property type="match status" value="1"/>
</dbReference>
<dbReference type="InterPro" id="IPR036282">
    <property type="entry name" value="Glutathione-S-Trfase_C_sf"/>
</dbReference>
<keyword evidence="2" id="KW-0560">Oxidoreductase</keyword>
<dbReference type="SUPFAM" id="SSF52833">
    <property type="entry name" value="Thioredoxin-like"/>
    <property type="match status" value="1"/>
</dbReference>
<dbReference type="Gene3D" id="1.20.1050.10">
    <property type="match status" value="1"/>
</dbReference>
<dbReference type="PANTHER" id="PTHR43968:SF6">
    <property type="entry name" value="GLUTATHIONE S-TRANSFERASE OMEGA"/>
    <property type="match status" value="1"/>
</dbReference>
<evidence type="ECO:0000256" key="2">
    <source>
        <dbReference type="ARBA" id="ARBA00023002"/>
    </source>
</evidence>
<dbReference type="InterPro" id="IPR036249">
    <property type="entry name" value="Thioredoxin-like_sf"/>
</dbReference>
<dbReference type="PANTHER" id="PTHR43968">
    <property type="match status" value="1"/>
</dbReference>
<gene>
    <name evidence="5" type="ORF">KPH14_009977</name>
</gene>
<organism evidence="5 6">
    <name type="scientific">Odynerus spinipes</name>
    <dbReference type="NCBI Taxonomy" id="1348599"/>
    <lineage>
        <taxon>Eukaryota</taxon>
        <taxon>Metazoa</taxon>
        <taxon>Ecdysozoa</taxon>
        <taxon>Arthropoda</taxon>
        <taxon>Hexapoda</taxon>
        <taxon>Insecta</taxon>
        <taxon>Pterygota</taxon>
        <taxon>Neoptera</taxon>
        <taxon>Endopterygota</taxon>
        <taxon>Hymenoptera</taxon>
        <taxon>Apocrita</taxon>
        <taxon>Aculeata</taxon>
        <taxon>Vespoidea</taxon>
        <taxon>Vespidae</taxon>
        <taxon>Eumeninae</taxon>
        <taxon>Odynerus</taxon>
    </lineage>
</organism>
<comment type="caution">
    <text evidence="5">The sequence shown here is derived from an EMBL/GenBank/DDBJ whole genome shotgun (WGS) entry which is preliminary data.</text>
</comment>
<dbReference type="GO" id="GO:0045174">
    <property type="term" value="F:glutathione dehydrogenase (ascorbate) activity"/>
    <property type="evidence" value="ECO:0007669"/>
    <property type="project" value="UniProtKB-ARBA"/>
</dbReference>
<dbReference type="SUPFAM" id="SSF47616">
    <property type="entry name" value="GST C-terminal domain-like"/>
    <property type="match status" value="1"/>
</dbReference>
<dbReference type="FunFam" id="3.40.30.10:FF:000123">
    <property type="entry name" value="Glutathione transferase o1"/>
    <property type="match status" value="1"/>
</dbReference>
<keyword evidence="6" id="KW-1185">Reference proteome</keyword>